<feature type="compositionally biased region" description="Basic and acidic residues" evidence="1">
    <location>
        <begin position="1"/>
        <end position="16"/>
    </location>
</feature>
<evidence type="ECO:0000256" key="1">
    <source>
        <dbReference type="SAM" id="MobiDB-lite"/>
    </source>
</evidence>
<dbReference type="Proteomes" id="UP001375240">
    <property type="component" value="Unassembled WGS sequence"/>
</dbReference>
<sequence length="1108" mass="124466">MESRGDCYRQPTEAERQQLLADLDSSSSATISRPNSSVEEEDRHLPRDSGPKTQRFPLQPTLDDNFTLNVSVANPANVSSLEASGHSLRVPPGFEGHVGALNTFQNLGNTHSITPTSEPLGTQVIDGLAPRLLHPGPSLAEAESKPSTEKLSDALRDPGMQGLLKARKPEAPPTKAPTVESKDEAKVSKEACGRVDSKDKLRSMLDGAIDSDWADAKELTFEDIKNISANNGPQGYTYTLFNTKSPMYGVPESVTAANQRPGTNAPPIGETFPKVTPQTVEIKPPSGEFTIHALSTSRVGAEVPEVDKSQLRQAVRFFRKTKRQPPPKPPLNTVTNLQIPSSRPPVDRLYGERPFPELSSNFIQAPIADPEAMTMPWRPQKPDEQPNWIGIAGVGTYYTVPWELDPSHKSYVPLTPSAPKDTCSGDKEALKPESTLEVKAMPEGLANWGPLDTEARRKIEEELLRAWSYPWPPAPDSNSADSSDNPQSELPPDATEVHLNNLMTELDPRYFFPKPKTQDRLRLEEVAKGSIEAKRRAEEREEERKLAVEVCAEYEEKLKEAERKKEQEEARRNEQLLEDTVKPRGRLGKFPDDRRLESWQSGCDLPRTVSADRLSYPINPVAWEPLTVDPIEREIYKTPKKDPSRNCHSELCIYAQSLRSGINKRSQEPKYVRKCKSYPNSQTMTTKPMFEFAGLCSNCQATEEKRAQEAEESKEAANKNLEEAKDAAQNEAAKGKKATDRFKERKIKPMPKPRCRYPLVESQREELETDSDSSSAGSMTCHDPKPKHPKNQEKDSVLRMRAYRERRRAQIKREQLRRKGRAKQPLKPLDQGVALGETQDPPSDVNADHERRPVEYDTDLARLAVVRNAEAEFLRDYETVCDKRNQYAGEKAEALPPGKALREEANCTTSGIQIEPNTSTLKHHQSIVNKAKPKPYMLGDIIMRRLNGDPEVSKSTGASSSNSSTDSILSGIDGTEKSSPRHGPQRSMTERRRRRLKVGRLIEPGHCASNYEDCSCFACMHKLRVKPGEVFLWKMRVESISPRLWHQLTIFYKSQRKFRNLGSLAVEEMVASALIRMENTGTSIRNMDEHRFKTIFKNFMHSLLTAKV</sequence>
<gene>
    <name evidence="2" type="ORF">TWF696_009439</name>
</gene>
<feature type="compositionally biased region" description="Low complexity" evidence="1">
    <location>
        <begin position="953"/>
        <end position="970"/>
    </location>
</feature>
<protein>
    <submittedName>
        <fullName evidence="2">Uncharacterized protein</fullName>
    </submittedName>
</protein>
<dbReference type="EMBL" id="JAVHNQ010000009">
    <property type="protein sequence ID" value="KAK6338628.1"/>
    <property type="molecule type" value="Genomic_DNA"/>
</dbReference>
<dbReference type="AlphaFoldDB" id="A0AAV9UET4"/>
<reference evidence="2 3" key="1">
    <citation type="submission" date="2019-10" db="EMBL/GenBank/DDBJ databases">
        <authorList>
            <person name="Palmer J.M."/>
        </authorList>
    </citation>
    <scope>NUCLEOTIDE SEQUENCE [LARGE SCALE GENOMIC DNA]</scope>
    <source>
        <strain evidence="2 3">TWF696</strain>
    </source>
</reference>
<feature type="region of interest" description="Disordered" evidence="1">
    <location>
        <begin position="468"/>
        <end position="525"/>
    </location>
</feature>
<feature type="compositionally biased region" description="Polar residues" evidence="1">
    <location>
        <begin position="332"/>
        <end position="341"/>
    </location>
</feature>
<feature type="compositionally biased region" description="Basic and acidic residues" evidence="1">
    <location>
        <begin position="782"/>
        <end position="795"/>
    </location>
</feature>
<feature type="compositionally biased region" description="Basic and acidic residues" evidence="1">
    <location>
        <begin position="516"/>
        <end position="525"/>
    </location>
</feature>
<feature type="compositionally biased region" description="Basic and acidic residues" evidence="1">
    <location>
        <begin position="722"/>
        <end position="743"/>
    </location>
</feature>
<feature type="region of interest" description="Disordered" evidence="1">
    <location>
        <begin position="810"/>
        <end position="849"/>
    </location>
</feature>
<feature type="compositionally biased region" description="Basic and acidic residues" evidence="1">
    <location>
        <begin position="41"/>
        <end position="50"/>
    </location>
</feature>
<evidence type="ECO:0000313" key="2">
    <source>
        <dbReference type="EMBL" id="KAK6338628.1"/>
    </source>
</evidence>
<feature type="compositionally biased region" description="Basic and acidic residues" evidence="1">
    <location>
        <begin position="142"/>
        <end position="156"/>
    </location>
</feature>
<feature type="region of interest" description="Disordered" evidence="1">
    <location>
        <begin position="321"/>
        <end position="343"/>
    </location>
</feature>
<feature type="compositionally biased region" description="Basic and acidic residues" evidence="1">
    <location>
        <begin position="180"/>
        <end position="191"/>
    </location>
</feature>
<feature type="region of interest" description="Disordered" evidence="1">
    <location>
        <begin position="722"/>
        <end position="795"/>
    </location>
</feature>
<proteinExistence type="predicted"/>
<feature type="region of interest" description="Disordered" evidence="1">
    <location>
        <begin position="133"/>
        <end position="191"/>
    </location>
</feature>
<feature type="region of interest" description="Disordered" evidence="1">
    <location>
        <begin position="948"/>
        <end position="994"/>
    </location>
</feature>
<feature type="region of interest" description="Disordered" evidence="1">
    <location>
        <begin position="560"/>
        <end position="593"/>
    </location>
</feature>
<comment type="caution">
    <text evidence="2">The sequence shown here is derived from an EMBL/GenBank/DDBJ whole genome shotgun (WGS) entry which is preliminary data.</text>
</comment>
<feature type="compositionally biased region" description="Basic and acidic residues" evidence="1">
    <location>
        <begin position="560"/>
        <end position="582"/>
    </location>
</feature>
<name>A0AAV9UET4_9PEZI</name>
<organism evidence="2 3">
    <name type="scientific">Orbilia brochopaga</name>
    <dbReference type="NCBI Taxonomy" id="3140254"/>
    <lineage>
        <taxon>Eukaryota</taxon>
        <taxon>Fungi</taxon>
        <taxon>Dikarya</taxon>
        <taxon>Ascomycota</taxon>
        <taxon>Pezizomycotina</taxon>
        <taxon>Orbiliomycetes</taxon>
        <taxon>Orbiliales</taxon>
        <taxon>Orbiliaceae</taxon>
        <taxon>Orbilia</taxon>
    </lineage>
</organism>
<evidence type="ECO:0000313" key="3">
    <source>
        <dbReference type="Proteomes" id="UP001375240"/>
    </source>
</evidence>
<feature type="compositionally biased region" description="Basic residues" evidence="1">
    <location>
        <begin position="810"/>
        <end position="824"/>
    </location>
</feature>
<feature type="region of interest" description="Disordered" evidence="1">
    <location>
        <begin position="1"/>
        <end position="62"/>
    </location>
</feature>
<feature type="compositionally biased region" description="Basic residues" evidence="1">
    <location>
        <begin position="744"/>
        <end position="755"/>
    </location>
</feature>
<keyword evidence="3" id="KW-1185">Reference proteome</keyword>
<feature type="compositionally biased region" description="Low complexity" evidence="1">
    <location>
        <begin position="476"/>
        <end position="486"/>
    </location>
</feature>
<feature type="compositionally biased region" description="Low complexity" evidence="1">
    <location>
        <begin position="19"/>
        <end position="29"/>
    </location>
</feature>
<accession>A0AAV9UET4</accession>